<evidence type="ECO:0000256" key="1">
    <source>
        <dbReference type="SAM" id="Coils"/>
    </source>
</evidence>
<proteinExistence type="predicted"/>
<evidence type="ECO:0000256" key="2">
    <source>
        <dbReference type="SAM" id="MobiDB-lite"/>
    </source>
</evidence>
<gene>
    <name evidence="3" type="ORF">SteCoe_4393</name>
</gene>
<feature type="region of interest" description="Disordered" evidence="2">
    <location>
        <begin position="12"/>
        <end position="32"/>
    </location>
</feature>
<evidence type="ECO:0000313" key="3">
    <source>
        <dbReference type="EMBL" id="OMJ92764.1"/>
    </source>
</evidence>
<comment type="caution">
    <text evidence="3">The sequence shown here is derived from an EMBL/GenBank/DDBJ whole genome shotgun (WGS) entry which is preliminary data.</text>
</comment>
<feature type="coiled-coil region" evidence="1">
    <location>
        <begin position="246"/>
        <end position="273"/>
    </location>
</feature>
<sequence length="288" mass="33605">MDDDIVNISEINGMQSQEDSEIPQVNEMPPPEPAELIYPIETTKRSYLKLSIDKITAKCLSSLRSIKDFSSSSDHLAISILLFFDKPVPKSFPWEAVSSLFSNPGNIIHQIRKTPEMVQNKKILESTIRDILTRLSKIIESEFSLAKNSKSLFLIYDFLKATCDYYTHLWPETTTLVPVVKKKIRIPQTVKVSEQTELQQQINKEKKLIRDLQYKERLLKWDEERSIKKELKQEELRDIQREIIYSKSLEDEYKKKQAEVKSIEKARERELNAKARNSLVSKTKTIEE</sequence>
<keyword evidence="1" id="KW-0175">Coiled coil</keyword>
<accession>A0A1R2CUT6</accession>
<dbReference type="EMBL" id="MPUH01000055">
    <property type="protein sequence ID" value="OMJ92764.1"/>
    <property type="molecule type" value="Genomic_DNA"/>
</dbReference>
<keyword evidence="4" id="KW-1185">Reference proteome</keyword>
<dbReference type="AlphaFoldDB" id="A0A1R2CUT6"/>
<organism evidence="3 4">
    <name type="scientific">Stentor coeruleus</name>
    <dbReference type="NCBI Taxonomy" id="5963"/>
    <lineage>
        <taxon>Eukaryota</taxon>
        <taxon>Sar</taxon>
        <taxon>Alveolata</taxon>
        <taxon>Ciliophora</taxon>
        <taxon>Postciliodesmatophora</taxon>
        <taxon>Heterotrichea</taxon>
        <taxon>Heterotrichida</taxon>
        <taxon>Stentoridae</taxon>
        <taxon>Stentor</taxon>
    </lineage>
</organism>
<protein>
    <submittedName>
        <fullName evidence="3">Uncharacterized protein</fullName>
    </submittedName>
</protein>
<dbReference type="Proteomes" id="UP000187209">
    <property type="component" value="Unassembled WGS sequence"/>
</dbReference>
<name>A0A1R2CUT6_9CILI</name>
<evidence type="ECO:0000313" key="4">
    <source>
        <dbReference type="Proteomes" id="UP000187209"/>
    </source>
</evidence>
<reference evidence="3 4" key="1">
    <citation type="submission" date="2016-11" db="EMBL/GenBank/DDBJ databases">
        <title>The macronuclear genome of Stentor coeruleus: a giant cell with tiny introns.</title>
        <authorList>
            <person name="Slabodnick M."/>
            <person name="Ruby J.G."/>
            <person name="Reiff S.B."/>
            <person name="Swart E.C."/>
            <person name="Gosai S."/>
            <person name="Prabakaran S."/>
            <person name="Witkowska E."/>
            <person name="Larue G.E."/>
            <person name="Fisher S."/>
            <person name="Freeman R.M."/>
            <person name="Gunawardena J."/>
            <person name="Chu W."/>
            <person name="Stover N.A."/>
            <person name="Gregory B.D."/>
            <person name="Nowacki M."/>
            <person name="Derisi J."/>
            <person name="Roy S.W."/>
            <person name="Marshall W.F."/>
            <person name="Sood P."/>
        </authorList>
    </citation>
    <scope>NUCLEOTIDE SEQUENCE [LARGE SCALE GENOMIC DNA]</scope>
    <source>
        <strain evidence="3">WM001</strain>
    </source>
</reference>